<evidence type="ECO:0000256" key="6">
    <source>
        <dbReference type="ARBA" id="ARBA00044804"/>
    </source>
</evidence>
<dbReference type="InterPro" id="IPR029055">
    <property type="entry name" value="Ntn_hydrolases_N"/>
</dbReference>
<evidence type="ECO:0000313" key="12">
    <source>
        <dbReference type="Proteomes" id="UP000029067"/>
    </source>
</evidence>
<evidence type="ECO:0000259" key="10">
    <source>
        <dbReference type="Pfam" id="PF02275"/>
    </source>
</evidence>
<name>A0A087B4P4_9BIFI</name>
<evidence type="ECO:0000256" key="7">
    <source>
        <dbReference type="ARBA" id="ARBA00044806"/>
    </source>
</evidence>
<dbReference type="Proteomes" id="UP000029067">
    <property type="component" value="Unassembled WGS sequence"/>
</dbReference>
<sequence length="314" mass="34688">MCTAVRFTDDKGNMYFGRNLDWSCGYGEKIVYTPADYAWSPAFNAEDRNHAVIGTGIIVENTPLYFDCANDAGLAVAGLNFPGYAQYAEDSVNFSTNVAAYEFPLWVVRSFTTVDEVAEALKNVTIVAKPINDQYPVSMLHWIIGDATRSIVVEYTADGMHVYDDDVDTLTNQPEFPYHRANLINYVNADPKPIDEAKWGNATLKAWGAGLSAHGLPGDPNSTSRFVRAAYSNAHYPAKEGEKDNVTRLFKTLSSAAMVEGNSMMDNGQYEKTIYTGGYSTATKTYYLNTYDDPTIVAYPVSEFDASSNELQSK</sequence>
<dbReference type="InterPro" id="IPR029132">
    <property type="entry name" value="CBAH/NAAA_C"/>
</dbReference>
<dbReference type="RefSeq" id="WP_033517081.1">
    <property type="nucleotide sequence ID" value="NZ_JGYV01000001.1"/>
</dbReference>
<evidence type="ECO:0000256" key="9">
    <source>
        <dbReference type="ARBA" id="ARBA00048897"/>
    </source>
</evidence>
<dbReference type="EC" id="3.5.1.24" evidence="5"/>
<dbReference type="EMBL" id="JGYV01000001">
    <property type="protein sequence ID" value="KFI65994.1"/>
    <property type="molecule type" value="Genomic_DNA"/>
</dbReference>
<comment type="catalytic activity">
    <reaction evidence="8">
        <text>cholate + taurine = taurocholate + H2O</text>
        <dbReference type="Rhea" id="RHEA:47108"/>
        <dbReference type="ChEBI" id="CHEBI:15377"/>
        <dbReference type="ChEBI" id="CHEBI:29747"/>
        <dbReference type="ChEBI" id="CHEBI:36257"/>
        <dbReference type="ChEBI" id="CHEBI:507393"/>
    </reaction>
    <physiologicalReaction direction="right-to-left" evidence="8">
        <dbReference type="Rhea" id="RHEA:47110"/>
    </physiologicalReaction>
</comment>
<keyword evidence="4" id="KW-0443">Lipid metabolism</keyword>
<evidence type="ECO:0000256" key="1">
    <source>
        <dbReference type="ARBA" id="ARBA00004860"/>
    </source>
</evidence>
<dbReference type="SUPFAM" id="SSF56235">
    <property type="entry name" value="N-terminal nucleophile aminohydrolases (Ntn hydrolases)"/>
    <property type="match status" value="1"/>
</dbReference>
<evidence type="ECO:0000256" key="3">
    <source>
        <dbReference type="ARBA" id="ARBA00022801"/>
    </source>
</evidence>
<dbReference type="NCBIfam" id="NF038245">
    <property type="entry name" value="bile_salt_hydro"/>
    <property type="match status" value="1"/>
</dbReference>
<keyword evidence="3 11" id="KW-0378">Hydrolase</keyword>
<dbReference type="AlphaFoldDB" id="A0A087B4P4"/>
<dbReference type="PANTHER" id="PTHR35527:SF2">
    <property type="entry name" value="HYDROLASE"/>
    <property type="match status" value="1"/>
</dbReference>
<evidence type="ECO:0000256" key="2">
    <source>
        <dbReference type="ARBA" id="ARBA00006625"/>
    </source>
</evidence>
<comment type="pathway">
    <text evidence="1">Lipid metabolism; bile acid biosynthesis.</text>
</comment>
<dbReference type="InterPro" id="IPR052193">
    <property type="entry name" value="Peptidase_C59"/>
</dbReference>
<dbReference type="STRING" id="1688.BCUN_0494"/>
<keyword evidence="12" id="KW-1185">Reference proteome</keyword>
<dbReference type="eggNOG" id="COG3049">
    <property type="taxonomic scope" value="Bacteria"/>
</dbReference>
<reference evidence="11 12" key="1">
    <citation type="submission" date="2014-03" db="EMBL/GenBank/DDBJ databases">
        <title>Genomics of Bifidobacteria.</title>
        <authorList>
            <person name="Ventura M."/>
            <person name="Milani C."/>
            <person name="Lugli G.A."/>
        </authorList>
    </citation>
    <scope>NUCLEOTIDE SEQUENCE [LARGE SCALE GENOMIC DNA]</scope>
    <source>
        <strain evidence="11 12">LMG 10738</strain>
    </source>
</reference>
<gene>
    <name evidence="11" type="ORF">BCUN_0494</name>
</gene>
<accession>A0A087B4P4</accession>
<dbReference type="GO" id="GO:0006629">
    <property type="term" value="P:lipid metabolic process"/>
    <property type="evidence" value="ECO:0007669"/>
    <property type="project" value="UniProtKB-KW"/>
</dbReference>
<evidence type="ECO:0000256" key="5">
    <source>
        <dbReference type="ARBA" id="ARBA00044769"/>
    </source>
</evidence>
<comment type="similarity">
    <text evidence="2">Belongs to the peptidase C59 family.</text>
</comment>
<dbReference type="InterPro" id="IPR047711">
    <property type="entry name" value="CBAH"/>
</dbReference>
<comment type="catalytic activity">
    <reaction evidence="9">
        <text>taurodeoxycholate + H2O = deoxycholate + taurine</text>
        <dbReference type="Rhea" id="RHEA:47556"/>
        <dbReference type="ChEBI" id="CHEBI:15377"/>
        <dbReference type="ChEBI" id="CHEBI:23614"/>
        <dbReference type="ChEBI" id="CHEBI:36261"/>
        <dbReference type="ChEBI" id="CHEBI:507393"/>
    </reaction>
    <physiologicalReaction direction="left-to-right" evidence="9">
        <dbReference type="Rhea" id="RHEA:47557"/>
    </physiologicalReaction>
</comment>
<proteinExistence type="inferred from homology"/>
<dbReference type="OrthoDB" id="1265391at2"/>
<dbReference type="GO" id="GO:0045302">
    <property type="term" value="F:choloylglycine hydrolase activity"/>
    <property type="evidence" value="ECO:0007669"/>
    <property type="project" value="UniProtKB-EC"/>
</dbReference>
<evidence type="ECO:0000256" key="4">
    <source>
        <dbReference type="ARBA" id="ARBA00023098"/>
    </source>
</evidence>
<dbReference type="Gene3D" id="3.60.60.10">
    <property type="entry name" value="Penicillin V Acylase, Chain A"/>
    <property type="match status" value="1"/>
</dbReference>
<dbReference type="CDD" id="cd00542">
    <property type="entry name" value="Ntn_PVA"/>
    <property type="match status" value="1"/>
</dbReference>
<dbReference type="Pfam" id="PF02275">
    <property type="entry name" value="CBAH"/>
    <property type="match status" value="1"/>
</dbReference>
<organism evidence="11 12">
    <name type="scientific">Bifidobacterium cuniculi</name>
    <dbReference type="NCBI Taxonomy" id="1688"/>
    <lineage>
        <taxon>Bacteria</taxon>
        <taxon>Bacillati</taxon>
        <taxon>Actinomycetota</taxon>
        <taxon>Actinomycetes</taxon>
        <taxon>Bifidobacteriales</taxon>
        <taxon>Bifidobacteriaceae</taxon>
        <taxon>Bifidobacterium</taxon>
    </lineage>
</organism>
<protein>
    <recommendedName>
        <fullName evidence="5">choloylglycine hydrolase</fullName>
        <ecNumber evidence="5">3.5.1.24</ecNumber>
    </recommendedName>
    <alternativeName>
        <fullName evidence="6">Bile salt hydrolase</fullName>
    </alternativeName>
    <alternativeName>
        <fullName evidence="7">Choloylglycine hydrolase</fullName>
    </alternativeName>
</protein>
<comment type="caution">
    <text evidence="11">The sequence shown here is derived from an EMBL/GenBank/DDBJ whole genome shotgun (WGS) entry which is preliminary data.</text>
</comment>
<dbReference type="PANTHER" id="PTHR35527">
    <property type="entry name" value="CHOLOYLGLYCINE HYDROLASE"/>
    <property type="match status" value="1"/>
</dbReference>
<evidence type="ECO:0000313" key="11">
    <source>
        <dbReference type="EMBL" id="KFI65994.1"/>
    </source>
</evidence>
<feature type="domain" description="Choloylglycine hydrolase/NAAA C-terminal" evidence="10">
    <location>
        <begin position="2"/>
        <end position="304"/>
    </location>
</feature>
<evidence type="ECO:0000256" key="8">
    <source>
        <dbReference type="ARBA" id="ARBA00047285"/>
    </source>
</evidence>